<dbReference type="RefSeq" id="XP_007829472.1">
    <property type="nucleotide sequence ID" value="XM_007831281.1"/>
</dbReference>
<feature type="chain" id="PRO_5004835022" description="Cellobiose dehydrogenase-like cytochrome domain-containing protein" evidence="1">
    <location>
        <begin position="22"/>
        <end position="206"/>
    </location>
</feature>
<dbReference type="CDD" id="cd09630">
    <property type="entry name" value="CDH_like_cytochrome"/>
    <property type="match status" value="1"/>
</dbReference>
<dbReference type="AlphaFoldDB" id="W3XF57"/>
<dbReference type="Proteomes" id="UP000030651">
    <property type="component" value="Unassembled WGS sequence"/>
</dbReference>
<accession>W3XF57</accession>
<evidence type="ECO:0000259" key="2">
    <source>
        <dbReference type="Pfam" id="PF16010"/>
    </source>
</evidence>
<dbReference type="InterPro" id="IPR015920">
    <property type="entry name" value="Cellobiose_DH-like_cyt"/>
</dbReference>
<dbReference type="InParanoid" id="W3XF57"/>
<name>W3XF57_PESFW</name>
<evidence type="ECO:0000313" key="4">
    <source>
        <dbReference type="Proteomes" id="UP000030651"/>
    </source>
</evidence>
<proteinExistence type="predicted"/>
<dbReference type="SUPFAM" id="SSF49344">
    <property type="entry name" value="CBD9-like"/>
    <property type="match status" value="1"/>
</dbReference>
<dbReference type="eggNOG" id="KOG1238">
    <property type="taxonomic scope" value="Eukaryota"/>
</dbReference>
<dbReference type="PANTHER" id="PTHR47190">
    <property type="entry name" value="DEHYDROGENASE, PUTATIVE-RELATED"/>
    <property type="match status" value="1"/>
</dbReference>
<keyword evidence="1" id="KW-0732">Signal</keyword>
<dbReference type="Gene3D" id="2.60.40.1210">
    <property type="entry name" value="Cellobiose dehydrogenase, cytochrome domain"/>
    <property type="match status" value="1"/>
</dbReference>
<dbReference type="Pfam" id="PF16010">
    <property type="entry name" value="CDH-cyt"/>
    <property type="match status" value="1"/>
</dbReference>
<protein>
    <recommendedName>
        <fullName evidence="2">Cellobiose dehydrogenase-like cytochrome domain-containing protein</fullName>
    </recommendedName>
</protein>
<evidence type="ECO:0000256" key="1">
    <source>
        <dbReference type="SAM" id="SignalP"/>
    </source>
</evidence>
<dbReference type="OrthoDB" id="413885at2759"/>
<sequence>MFFSKLLSASAFLALAGIARSQQTGASYVDPITGFTFWRYVNGNYTFGLVFPEDVTTDFIGQFSVSATQGWAGCSLGGTMQGSLLVVAYPNGDSITTSLRQADAYANPHLVNGTDAAVHPIASGTYVNETAFTITFLCKDCILTDGRTFYSNATQPILGWTQSVNAIADPSSDNSTLNFHDNYGNWYFNMEDAKSANFDAWAAQAS</sequence>
<dbReference type="HOGENOM" id="CLU_081649_1_0_1"/>
<feature type="domain" description="Cellobiose dehydrogenase-like cytochrome" evidence="2">
    <location>
        <begin position="28"/>
        <end position="199"/>
    </location>
</feature>
<organism evidence="3 4">
    <name type="scientific">Pestalotiopsis fici (strain W106-1 / CGMCC3.15140)</name>
    <dbReference type="NCBI Taxonomy" id="1229662"/>
    <lineage>
        <taxon>Eukaryota</taxon>
        <taxon>Fungi</taxon>
        <taxon>Dikarya</taxon>
        <taxon>Ascomycota</taxon>
        <taxon>Pezizomycotina</taxon>
        <taxon>Sordariomycetes</taxon>
        <taxon>Xylariomycetidae</taxon>
        <taxon>Amphisphaeriales</taxon>
        <taxon>Sporocadaceae</taxon>
        <taxon>Pestalotiopsis</taxon>
    </lineage>
</organism>
<keyword evidence="4" id="KW-1185">Reference proteome</keyword>
<gene>
    <name evidence="3" type="ORF">PFICI_02700</name>
</gene>
<dbReference type="InterPro" id="IPR053208">
    <property type="entry name" value="GMC_Oxidoreductase_CD"/>
</dbReference>
<dbReference type="GeneID" id="19267713"/>
<reference evidence="4" key="1">
    <citation type="journal article" date="2015" name="BMC Genomics">
        <title>Genomic and transcriptomic analysis of the endophytic fungus Pestalotiopsis fici reveals its lifestyle and high potential for synthesis of natural products.</title>
        <authorList>
            <person name="Wang X."/>
            <person name="Zhang X."/>
            <person name="Liu L."/>
            <person name="Xiang M."/>
            <person name="Wang W."/>
            <person name="Sun X."/>
            <person name="Che Y."/>
            <person name="Guo L."/>
            <person name="Liu G."/>
            <person name="Guo L."/>
            <person name="Wang C."/>
            <person name="Yin W.B."/>
            <person name="Stadler M."/>
            <person name="Zhang X."/>
            <person name="Liu X."/>
        </authorList>
    </citation>
    <scope>NUCLEOTIDE SEQUENCE [LARGE SCALE GENOMIC DNA]</scope>
    <source>
        <strain evidence="4">W106-1 / CGMCC3.15140</strain>
    </source>
</reference>
<dbReference type="OMA" id="HWTLNAL"/>
<feature type="signal peptide" evidence="1">
    <location>
        <begin position="1"/>
        <end position="21"/>
    </location>
</feature>
<dbReference type="PANTHER" id="PTHR47190:SF4">
    <property type="entry name" value="DEHYDROGENASE, PUTATIVE-RELATED"/>
    <property type="match status" value="1"/>
</dbReference>
<evidence type="ECO:0000313" key="3">
    <source>
        <dbReference type="EMBL" id="ETS84675.1"/>
    </source>
</evidence>
<dbReference type="EMBL" id="KI912110">
    <property type="protein sequence ID" value="ETS84675.1"/>
    <property type="molecule type" value="Genomic_DNA"/>
</dbReference>
<dbReference type="KEGG" id="pfy:PFICI_02700"/>